<name>A0A9W7D6B9_9STRA</name>
<dbReference type="AlphaFoldDB" id="A0A9W7D6B9"/>
<accession>A0A9W7D6B9</accession>
<evidence type="ECO:0000313" key="2">
    <source>
        <dbReference type="Proteomes" id="UP001165121"/>
    </source>
</evidence>
<dbReference type="EMBL" id="BSXT01005563">
    <property type="protein sequence ID" value="GMF60899.1"/>
    <property type="molecule type" value="Genomic_DNA"/>
</dbReference>
<dbReference type="Proteomes" id="UP001165121">
    <property type="component" value="Unassembled WGS sequence"/>
</dbReference>
<sequence length="170" mass="18510">MLSISLLNAGDASSSANPVDKNSIMYPTACLNSYSRVFFTVRELEGRFASGLLLDGARDEVEKHRFLTKQKNVASSRFSELDSDNAVGERSGRGTMLQTFSATQLPLVDSWNPVSSGQLNDGHECQFVFLSHGDKHTAFVRQLSLQLSEAGIACYPVCQGYGAVGEVPKR</sequence>
<keyword evidence="2" id="KW-1185">Reference proteome</keyword>
<organism evidence="1 2">
    <name type="scientific">Phytophthora fragariaefolia</name>
    <dbReference type="NCBI Taxonomy" id="1490495"/>
    <lineage>
        <taxon>Eukaryota</taxon>
        <taxon>Sar</taxon>
        <taxon>Stramenopiles</taxon>
        <taxon>Oomycota</taxon>
        <taxon>Peronosporomycetes</taxon>
        <taxon>Peronosporales</taxon>
        <taxon>Peronosporaceae</taxon>
        <taxon>Phytophthora</taxon>
    </lineage>
</organism>
<protein>
    <submittedName>
        <fullName evidence="1">Unnamed protein product</fullName>
    </submittedName>
</protein>
<gene>
    <name evidence="1" type="ORF">Pfra01_002647900</name>
</gene>
<reference evidence="1" key="1">
    <citation type="submission" date="2023-04" db="EMBL/GenBank/DDBJ databases">
        <title>Phytophthora fragariaefolia NBRC 109709.</title>
        <authorList>
            <person name="Ichikawa N."/>
            <person name="Sato H."/>
            <person name="Tonouchi N."/>
        </authorList>
    </citation>
    <scope>NUCLEOTIDE SEQUENCE</scope>
    <source>
        <strain evidence="1">NBRC 109709</strain>
    </source>
</reference>
<comment type="caution">
    <text evidence="1">The sequence shown here is derived from an EMBL/GenBank/DDBJ whole genome shotgun (WGS) entry which is preliminary data.</text>
</comment>
<proteinExistence type="predicted"/>
<evidence type="ECO:0000313" key="1">
    <source>
        <dbReference type="EMBL" id="GMF60899.1"/>
    </source>
</evidence>